<dbReference type="RefSeq" id="WP_013120700.1">
    <property type="nucleotide sequence ID" value="NC_014152.1"/>
</dbReference>
<dbReference type="Pfam" id="PF01258">
    <property type="entry name" value="zf-dskA_traR"/>
    <property type="match status" value="1"/>
</dbReference>
<evidence type="ECO:0000313" key="7">
    <source>
        <dbReference type="Proteomes" id="UP000002377"/>
    </source>
</evidence>
<dbReference type="NCBIfam" id="TIGR02890">
    <property type="entry name" value="bacill_yteA"/>
    <property type="match status" value="1"/>
</dbReference>
<evidence type="ECO:0000313" key="6">
    <source>
        <dbReference type="EMBL" id="ADG82688.1"/>
    </source>
</evidence>
<protein>
    <submittedName>
        <fullName evidence="6">Transcriptional regulator, TraR/DksA family</fullName>
    </submittedName>
</protein>
<dbReference type="KEGG" id="tjr:TherJR_1839"/>
<dbReference type="InterPro" id="IPR014240">
    <property type="entry name" value="YteA"/>
</dbReference>
<dbReference type="InterPro" id="IPR037187">
    <property type="entry name" value="DnaK_N"/>
</dbReference>
<feature type="domain" description="Zinc finger DksA/TraR C4-type" evidence="5">
    <location>
        <begin position="86"/>
        <end position="120"/>
    </location>
</feature>
<organism evidence="6 7">
    <name type="scientific">Thermincola potens (strain JR)</name>
    <dbReference type="NCBI Taxonomy" id="635013"/>
    <lineage>
        <taxon>Bacteria</taxon>
        <taxon>Bacillati</taxon>
        <taxon>Bacillota</taxon>
        <taxon>Clostridia</taxon>
        <taxon>Eubacteriales</taxon>
        <taxon>Thermincolaceae</taxon>
        <taxon>Thermincola</taxon>
    </lineage>
</organism>
<dbReference type="SUPFAM" id="SSF109635">
    <property type="entry name" value="DnaK suppressor protein DksA, alpha-hairpin domain"/>
    <property type="match status" value="1"/>
</dbReference>
<accession>D5X7W8</accession>
<dbReference type="PANTHER" id="PTHR33823:SF4">
    <property type="entry name" value="GENERAL STRESS PROTEIN 16O"/>
    <property type="match status" value="1"/>
</dbReference>
<dbReference type="HOGENOM" id="CLU_043144_1_0_9"/>
<dbReference type="Gene3D" id="1.20.120.910">
    <property type="entry name" value="DksA, coiled-coil domain"/>
    <property type="match status" value="1"/>
</dbReference>
<dbReference type="SUPFAM" id="SSF57716">
    <property type="entry name" value="Glucocorticoid receptor-like (DNA-binding domain)"/>
    <property type="match status" value="1"/>
</dbReference>
<dbReference type="AlphaFoldDB" id="D5X7W8"/>
<dbReference type="Proteomes" id="UP000002377">
    <property type="component" value="Chromosome"/>
</dbReference>
<keyword evidence="1" id="KW-0479">Metal-binding</keyword>
<reference evidence="6 7" key="1">
    <citation type="submission" date="2010-05" db="EMBL/GenBank/DDBJ databases">
        <title>Complete sequence of Thermincola sp. JR.</title>
        <authorList>
            <consortium name="US DOE Joint Genome Institute"/>
            <person name="Lucas S."/>
            <person name="Copeland A."/>
            <person name="Lapidus A."/>
            <person name="Cheng J.-F."/>
            <person name="Bruce D."/>
            <person name="Goodwin L."/>
            <person name="Pitluck S."/>
            <person name="Chertkov O."/>
            <person name="Detter J.C."/>
            <person name="Han C."/>
            <person name="Tapia R."/>
            <person name="Land M."/>
            <person name="Hauser L."/>
            <person name="Kyrpides N."/>
            <person name="Mikhailova N."/>
            <person name="Hazen T.C."/>
            <person name="Woyke T."/>
        </authorList>
    </citation>
    <scope>NUCLEOTIDE SEQUENCE [LARGE SCALE GENOMIC DNA]</scope>
    <source>
        <strain evidence="6 7">JR</strain>
    </source>
</reference>
<name>D5X7W8_THEPJ</name>
<proteinExistence type="predicted"/>
<dbReference type="InterPro" id="IPR000962">
    <property type="entry name" value="Znf_DskA_TraR"/>
</dbReference>
<dbReference type="PANTHER" id="PTHR33823">
    <property type="entry name" value="RNA POLYMERASE-BINDING TRANSCRIPTION FACTOR DKSA-RELATED"/>
    <property type="match status" value="1"/>
</dbReference>
<dbReference type="PROSITE" id="PS51128">
    <property type="entry name" value="ZF_DKSA_2"/>
    <property type="match status" value="1"/>
</dbReference>
<keyword evidence="7" id="KW-1185">Reference proteome</keyword>
<feature type="zinc finger region" description="dksA C4-type" evidence="4">
    <location>
        <begin position="91"/>
        <end position="115"/>
    </location>
</feature>
<evidence type="ECO:0000256" key="1">
    <source>
        <dbReference type="ARBA" id="ARBA00022723"/>
    </source>
</evidence>
<dbReference type="eggNOG" id="COG1734">
    <property type="taxonomic scope" value="Bacteria"/>
</dbReference>
<evidence type="ECO:0000259" key="5">
    <source>
        <dbReference type="Pfam" id="PF01258"/>
    </source>
</evidence>
<dbReference type="STRING" id="635013.TherJR_1839"/>
<sequence>MDRQSLQYFEQRLQQEKQDLLTRIDHMESTLDTSLGDSLGELSAYDNHPADIGDELFERSKDIALREATRIQLDQVEDALERIREGTYGRCERCGKEIPRERLEAMPTTTYCIECKEKDEELPDRHIRPIEEDVIAPPFGMRTHDDSQFELGDAEDEIEFDGEDAWQQVARWGTSETPQDISVHGITDYDHMYIDADENVGTVQDVESIPYEKHKDGMFYQDFDGQDDELFDDNVSLYGDDVRADNDKK</sequence>
<keyword evidence="3" id="KW-0862">Zinc</keyword>
<dbReference type="PROSITE" id="PS01102">
    <property type="entry name" value="ZF_DKSA_1"/>
    <property type="match status" value="1"/>
</dbReference>
<dbReference type="OrthoDB" id="9811543at2"/>
<gene>
    <name evidence="6" type="ordered locus">TherJR_1839</name>
</gene>
<keyword evidence="2" id="KW-0863">Zinc-finger</keyword>
<dbReference type="PRINTS" id="PR00618">
    <property type="entry name" value="DKSAZNFINGER"/>
</dbReference>
<dbReference type="GO" id="GO:0008270">
    <property type="term" value="F:zinc ion binding"/>
    <property type="evidence" value="ECO:0007669"/>
    <property type="project" value="UniProtKB-KW"/>
</dbReference>
<evidence type="ECO:0000256" key="2">
    <source>
        <dbReference type="ARBA" id="ARBA00022771"/>
    </source>
</evidence>
<evidence type="ECO:0000256" key="3">
    <source>
        <dbReference type="ARBA" id="ARBA00022833"/>
    </source>
</evidence>
<dbReference type="EMBL" id="CP002028">
    <property type="protein sequence ID" value="ADG82688.1"/>
    <property type="molecule type" value="Genomic_DNA"/>
</dbReference>
<dbReference type="InterPro" id="IPR020460">
    <property type="entry name" value="Znf_C4-type_bac"/>
</dbReference>
<dbReference type="InterPro" id="IPR020458">
    <property type="entry name" value="Znf_DskA_TraR_CS"/>
</dbReference>
<evidence type="ECO:0000256" key="4">
    <source>
        <dbReference type="PROSITE-ProRule" id="PRU00510"/>
    </source>
</evidence>